<reference evidence="2 3" key="1">
    <citation type="submission" date="2023-01" db="EMBL/GenBank/DDBJ databases">
        <title>Draft genome sequence of Nocardiopsis sp. RSe5-2 isolated from halophytes.</title>
        <authorList>
            <person name="Duangmal K."/>
            <person name="Chantavorakit T."/>
        </authorList>
    </citation>
    <scope>NUCLEOTIDE SEQUENCE [LARGE SCALE GENOMIC DNA]</scope>
    <source>
        <strain evidence="2 3">RSe5-2</strain>
    </source>
</reference>
<feature type="domain" description="Helix-turn-helix" evidence="1">
    <location>
        <begin position="21"/>
        <end position="69"/>
    </location>
</feature>
<protein>
    <submittedName>
        <fullName evidence="2">Helix-turn-helix domain-containing protein</fullName>
    </submittedName>
</protein>
<dbReference type="SUPFAM" id="SSF46955">
    <property type="entry name" value="Putative DNA-binding domain"/>
    <property type="match status" value="1"/>
</dbReference>
<dbReference type="RefSeq" id="WP_270684466.1">
    <property type="nucleotide sequence ID" value="NZ_JAQFWQ010000013.1"/>
</dbReference>
<dbReference type="Gene3D" id="1.10.1660.10">
    <property type="match status" value="1"/>
</dbReference>
<dbReference type="EMBL" id="JAQFWQ010000013">
    <property type="protein sequence ID" value="MDA2810373.1"/>
    <property type="molecule type" value="Genomic_DNA"/>
</dbReference>
<sequence length="70" mass="8170">MSTATRHKQLSKAGDFEALWTIEQVSAFLGLPKKTLYQWRHKGYGPRSHRVGKHVRYFPEEVRSWVEAQG</sequence>
<comment type="caution">
    <text evidence="2">The sequence shown here is derived from an EMBL/GenBank/DDBJ whole genome shotgun (WGS) entry which is preliminary data.</text>
</comment>
<proteinExistence type="predicted"/>
<organism evidence="2 3">
    <name type="scientific">Nocardiopsis endophytica</name>
    <dbReference type="NCBI Taxonomy" id="3018445"/>
    <lineage>
        <taxon>Bacteria</taxon>
        <taxon>Bacillati</taxon>
        <taxon>Actinomycetota</taxon>
        <taxon>Actinomycetes</taxon>
        <taxon>Streptosporangiales</taxon>
        <taxon>Nocardiopsidaceae</taxon>
        <taxon>Nocardiopsis</taxon>
    </lineage>
</organism>
<dbReference type="InterPro" id="IPR009061">
    <property type="entry name" value="DNA-bd_dom_put_sf"/>
</dbReference>
<accession>A0ABT4U0A0</accession>
<evidence type="ECO:0000313" key="2">
    <source>
        <dbReference type="EMBL" id="MDA2810373.1"/>
    </source>
</evidence>
<dbReference type="InterPro" id="IPR041657">
    <property type="entry name" value="HTH_17"/>
</dbReference>
<dbReference type="Proteomes" id="UP001527866">
    <property type="component" value="Unassembled WGS sequence"/>
</dbReference>
<gene>
    <name evidence="2" type="ORF">O4J56_06950</name>
</gene>
<evidence type="ECO:0000259" key="1">
    <source>
        <dbReference type="Pfam" id="PF12728"/>
    </source>
</evidence>
<name>A0ABT4U0A0_9ACTN</name>
<dbReference type="Pfam" id="PF12728">
    <property type="entry name" value="HTH_17"/>
    <property type="match status" value="1"/>
</dbReference>
<evidence type="ECO:0000313" key="3">
    <source>
        <dbReference type="Proteomes" id="UP001527866"/>
    </source>
</evidence>
<keyword evidence="3" id="KW-1185">Reference proteome</keyword>